<keyword evidence="6 14" id="KW-0812">Transmembrane</keyword>
<dbReference type="GO" id="GO:0004497">
    <property type="term" value="F:monooxygenase activity"/>
    <property type="evidence" value="ECO:0007669"/>
    <property type="project" value="UniProtKB-KW"/>
</dbReference>
<evidence type="ECO:0000256" key="14">
    <source>
        <dbReference type="SAM" id="Phobius"/>
    </source>
</evidence>
<feature type="transmembrane region" description="Helical" evidence="14">
    <location>
        <begin position="9"/>
        <end position="30"/>
    </location>
</feature>
<dbReference type="PANTHER" id="PTHR24305:SF166">
    <property type="entry name" value="CYTOCHROME P450 12A4, MITOCHONDRIAL-RELATED"/>
    <property type="match status" value="1"/>
</dbReference>
<protein>
    <submittedName>
        <fullName evidence="15">Cytochrome P450</fullName>
    </submittedName>
</protein>
<dbReference type="InterPro" id="IPR050121">
    <property type="entry name" value="Cytochrome_P450_monoxygenase"/>
</dbReference>
<evidence type="ECO:0000256" key="1">
    <source>
        <dbReference type="ARBA" id="ARBA00001971"/>
    </source>
</evidence>
<keyword evidence="10 13" id="KW-0408">Iron</keyword>
<feature type="binding site" description="axial binding residue" evidence="13">
    <location>
        <position position="492"/>
    </location>
    <ligand>
        <name>heme</name>
        <dbReference type="ChEBI" id="CHEBI:30413"/>
    </ligand>
    <ligandPart>
        <name>Fe</name>
        <dbReference type="ChEBI" id="CHEBI:18248"/>
    </ligandPart>
</feature>
<dbReference type="PANTHER" id="PTHR24305">
    <property type="entry name" value="CYTOCHROME P450"/>
    <property type="match status" value="1"/>
</dbReference>
<keyword evidence="16" id="KW-1185">Reference proteome</keyword>
<comment type="cofactor">
    <cofactor evidence="1 13">
        <name>heme</name>
        <dbReference type="ChEBI" id="CHEBI:30413"/>
    </cofactor>
</comment>
<evidence type="ECO:0000256" key="5">
    <source>
        <dbReference type="ARBA" id="ARBA00022617"/>
    </source>
</evidence>
<evidence type="ECO:0000256" key="8">
    <source>
        <dbReference type="ARBA" id="ARBA00022989"/>
    </source>
</evidence>
<keyword evidence="5 13" id="KW-0349">Heme</keyword>
<dbReference type="STRING" id="436010.A0A166TP65"/>
<keyword evidence="9" id="KW-0560">Oxidoreductase</keyword>
<dbReference type="GO" id="GO:0020037">
    <property type="term" value="F:heme binding"/>
    <property type="evidence" value="ECO:0007669"/>
    <property type="project" value="InterPro"/>
</dbReference>
<evidence type="ECO:0000256" key="10">
    <source>
        <dbReference type="ARBA" id="ARBA00023004"/>
    </source>
</evidence>
<gene>
    <name evidence="15" type="ORF">FIBSPDRAFT_917027</name>
</gene>
<dbReference type="SUPFAM" id="SSF48264">
    <property type="entry name" value="Cytochrome P450"/>
    <property type="match status" value="1"/>
</dbReference>
<organism evidence="15 16">
    <name type="scientific">Athelia psychrophila</name>
    <dbReference type="NCBI Taxonomy" id="1759441"/>
    <lineage>
        <taxon>Eukaryota</taxon>
        <taxon>Fungi</taxon>
        <taxon>Dikarya</taxon>
        <taxon>Basidiomycota</taxon>
        <taxon>Agaricomycotina</taxon>
        <taxon>Agaricomycetes</taxon>
        <taxon>Agaricomycetidae</taxon>
        <taxon>Atheliales</taxon>
        <taxon>Atheliaceae</taxon>
        <taxon>Athelia</taxon>
    </lineage>
</organism>
<dbReference type="PRINTS" id="PR00465">
    <property type="entry name" value="EP450IV"/>
</dbReference>
<evidence type="ECO:0000313" key="16">
    <source>
        <dbReference type="Proteomes" id="UP000076532"/>
    </source>
</evidence>
<keyword evidence="7 13" id="KW-0479">Metal-binding</keyword>
<proteinExistence type="inferred from homology"/>
<feature type="transmembrane region" description="Helical" evidence="14">
    <location>
        <begin position="539"/>
        <end position="563"/>
    </location>
</feature>
<evidence type="ECO:0000256" key="9">
    <source>
        <dbReference type="ARBA" id="ARBA00023002"/>
    </source>
</evidence>
<keyword evidence="12 14" id="KW-0472">Membrane</keyword>
<sequence length="596" mass="65638">MDVNIRTEVLTALSAIAVSGVLLLVLKHLLGRHALDNLPGPPSPSFVKGNIGQLFNPQAWAFHRHLADNFGGVVKISGMWGDKQLYVSDPKALHHILVQDQDVYEETDWFIHSNQLTFGPGLLSTVGEQHRRQRKMLNPAFSPRHLADMTPVFFEVVNKVRDTLQEKVSGGPQEIDMLHWTGRAALELIGQSGLGYSFDDLGGDSRPSAYSEAVMGLSLARFKLNIFRRMTPYLVKLGPARLRRFLVGLIPSADVQKLCGIVDFMHDTSVGIIASKRAALERGDEAVVQQVGRGGDIMSILLKANMRASEDDRLPEEELVGQMTTLIDAAQGTTSAALARVLHLLAQHSGVQNNLRREISEAWQKDGDGDGGLDYNTLGSLPYLDAVVRETLRLYAPIPLGHRIARRDTVLPFSKPIAGNDGREMTEVLVPSGTTIEVAIIRANREPAVWGADAYEWKPERWLKPLPASVADAHYPGVYSNMMTFLGGGRSCIGFKFSELEIKVVLAVLLKSFAFAESEQEIRWNMGGVNTSGALARAWPALALACWSAVGVGGCVLSGFVASRTRSEDEMLRGHFREVWDQWAEKTRYRVIPGVY</sequence>
<dbReference type="PRINTS" id="PR00385">
    <property type="entry name" value="P450"/>
</dbReference>
<keyword evidence="11" id="KW-0503">Monooxygenase</keyword>
<evidence type="ECO:0000256" key="6">
    <source>
        <dbReference type="ARBA" id="ARBA00022692"/>
    </source>
</evidence>
<evidence type="ECO:0000256" key="4">
    <source>
        <dbReference type="ARBA" id="ARBA00010617"/>
    </source>
</evidence>
<name>A0A166TP65_9AGAM</name>
<dbReference type="InterPro" id="IPR002403">
    <property type="entry name" value="Cyt_P450_E_grp-IV"/>
</dbReference>
<comment type="pathway">
    <text evidence="3">Secondary metabolite biosynthesis; terpenoid biosynthesis.</text>
</comment>
<dbReference type="EMBL" id="KV417492">
    <property type="protein sequence ID" value="KZP30826.1"/>
    <property type="molecule type" value="Genomic_DNA"/>
</dbReference>
<dbReference type="OrthoDB" id="1470350at2759"/>
<keyword evidence="8 14" id="KW-1133">Transmembrane helix</keyword>
<dbReference type="Gene3D" id="1.10.630.10">
    <property type="entry name" value="Cytochrome P450"/>
    <property type="match status" value="1"/>
</dbReference>
<evidence type="ECO:0000256" key="11">
    <source>
        <dbReference type="ARBA" id="ARBA00023033"/>
    </source>
</evidence>
<dbReference type="InterPro" id="IPR036396">
    <property type="entry name" value="Cyt_P450_sf"/>
</dbReference>
<dbReference type="CDD" id="cd11069">
    <property type="entry name" value="CYP_FUM15-like"/>
    <property type="match status" value="1"/>
</dbReference>
<dbReference type="InterPro" id="IPR001128">
    <property type="entry name" value="Cyt_P450"/>
</dbReference>
<evidence type="ECO:0000313" key="15">
    <source>
        <dbReference type="EMBL" id="KZP30826.1"/>
    </source>
</evidence>
<dbReference type="AlphaFoldDB" id="A0A166TP65"/>
<evidence type="ECO:0000256" key="7">
    <source>
        <dbReference type="ARBA" id="ARBA00022723"/>
    </source>
</evidence>
<evidence type="ECO:0000256" key="2">
    <source>
        <dbReference type="ARBA" id="ARBA00004370"/>
    </source>
</evidence>
<dbReference type="GO" id="GO:0016705">
    <property type="term" value="F:oxidoreductase activity, acting on paired donors, with incorporation or reduction of molecular oxygen"/>
    <property type="evidence" value="ECO:0007669"/>
    <property type="project" value="InterPro"/>
</dbReference>
<dbReference type="Pfam" id="PF00067">
    <property type="entry name" value="p450"/>
    <property type="match status" value="1"/>
</dbReference>
<reference evidence="15 16" key="1">
    <citation type="journal article" date="2016" name="Mol. Biol. Evol.">
        <title>Comparative Genomics of Early-Diverging Mushroom-Forming Fungi Provides Insights into the Origins of Lignocellulose Decay Capabilities.</title>
        <authorList>
            <person name="Nagy L.G."/>
            <person name="Riley R."/>
            <person name="Tritt A."/>
            <person name="Adam C."/>
            <person name="Daum C."/>
            <person name="Floudas D."/>
            <person name="Sun H."/>
            <person name="Yadav J.S."/>
            <person name="Pangilinan J."/>
            <person name="Larsson K.H."/>
            <person name="Matsuura K."/>
            <person name="Barry K."/>
            <person name="Labutti K."/>
            <person name="Kuo R."/>
            <person name="Ohm R.A."/>
            <person name="Bhattacharya S.S."/>
            <person name="Shirouzu T."/>
            <person name="Yoshinaga Y."/>
            <person name="Martin F.M."/>
            <person name="Grigoriev I.V."/>
            <person name="Hibbett D.S."/>
        </authorList>
    </citation>
    <scope>NUCLEOTIDE SEQUENCE [LARGE SCALE GENOMIC DNA]</scope>
    <source>
        <strain evidence="15 16">CBS 109695</strain>
    </source>
</reference>
<dbReference type="GO" id="GO:0005506">
    <property type="term" value="F:iron ion binding"/>
    <property type="evidence" value="ECO:0007669"/>
    <property type="project" value="InterPro"/>
</dbReference>
<accession>A0A166TP65</accession>
<evidence type="ECO:0000256" key="3">
    <source>
        <dbReference type="ARBA" id="ARBA00004721"/>
    </source>
</evidence>
<comment type="similarity">
    <text evidence="4">Belongs to the cytochrome P450 family.</text>
</comment>
<dbReference type="Proteomes" id="UP000076532">
    <property type="component" value="Unassembled WGS sequence"/>
</dbReference>
<comment type="subcellular location">
    <subcellularLocation>
        <location evidence="2">Membrane</location>
    </subcellularLocation>
</comment>
<evidence type="ECO:0000256" key="13">
    <source>
        <dbReference type="PIRSR" id="PIRSR602403-1"/>
    </source>
</evidence>
<evidence type="ECO:0000256" key="12">
    <source>
        <dbReference type="ARBA" id="ARBA00023136"/>
    </source>
</evidence>
<dbReference type="GO" id="GO:0016020">
    <property type="term" value="C:membrane"/>
    <property type="evidence" value="ECO:0007669"/>
    <property type="project" value="UniProtKB-SubCell"/>
</dbReference>